<dbReference type="SUPFAM" id="SSF56801">
    <property type="entry name" value="Acetyl-CoA synthetase-like"/>
    <property type="match status" value="1"/>
</dbReference>
<dbReference type="InterPro" id="IPR020845">
    <property type="entry name" value="AMP-binding_CS"/>
</dbReference>
<name>A0ABN9L3U4_9NEOB</name>
<protein>
    <submittedName>
        <fullName evidence="4">Uncharacterized protein</fullName>
    </submittedName>
</protein>
<dbReference type="PROSITE" id="PS00455">
    <property type="entry name" value="AMP_BINDING"/>
    <property type="match status" value="1"/>
</dbReference>
<keyword evidence="1" id="KW-0443">Lipid metabolism</keyword>
<dbReference type="InterPro" id="IPR042099">
    <property type="entry name" value="ANL_N_sf"/>
</dbReference>
<dbReference type="PANTHER" id="PTHR21301">
    <property type="entry name" value="REVERSE TRANSCRIPTASE"/>
    <property type="match status" value="1"/>
</dbReference>
<feature type="non-terminal residue" evidence="4">
    <location>
        <position position="997"/>
    </location>
</feature>
<evidence type="ECO:0000259" key="2">
    <source>
        <dbReference type="Pfam" id="PF00501"/>
    </source>
</evidence>
<dbReference type="Gene3D" id="3.40.50.12780">
    <property type="entry name" value="N-terminal domain of ligase-like"/>
    <property type="match status" value="1"/>
</dbReference>
<organism evidence="4 5">
    <name type="scientific">Ranitomeya imitator</name>
    <name type="common">mimic poison frog</name>
    <dbReference type="NCBI Taxonomy" id="111125"/>
    <lineage>
        <taxon>Eukaryota</taxon>
        <taxon>Metazoa</taxon>
        <taxon>Chordata</taxon>
        <taxon>Craniata</taxon>
        <taxon>Vertebrata</taxon>
        <taxon>Euteleostomi</taxon>
        <taxon>Amphibia</taxon>
        <taxon>Batrachia</taxon>
        <taxon>Anura</taxon>
        <taxon>Neobatrachia</taxon>
        <taxon>Hyloidea</taxon>
        <taxon>Dendrobatidae</taxon>
        <taxon>Dendrobatinae</taxon>
        <taxon>Ranitomeya</taxon>
    </lineage>
</organism>
<dbReference type="Pfam" id="PF00501">
    <property type="entry name" value="AMP-binding"/>
    <property type="match status" value="1"/>
</dbReference>
<gene>
    <name evidence="4" type="ORF">RIMI_LOCUS3805891</name>
</gene>
<dbReference type="PANTHER" id="PTHR21301:SF13">
    <property type="match status" value="1"/>
</dbReference>
<evidence type="ECO:0000313" key="4">
    <source>
        <dbReference type="EMBL" id="CAJ0929381.1"/>
    </source>
</evidence>
<feature type="non-terminal residue" evidence="4">
    <location>
        <position position="1"/>
    </location>
</feature>
<evidence type="ECO:0000256" key="1">
    <source>
        <dbReference type="ARBA" id="ARBA00023098"/>
    </source>
</evidence>
<keyword evidence="5" id="KW-1185">Reference proteome</keyword>
<dbReference type="Proteomes" id="UP001176940">
    <property type="component" value="Unassembled WGS sequence"/>
</dbReference>
<reference evidence="4" key="1">
    <citation type="submission" date="2023-07" db="EMBL/GenBank/DDBJ databases">
        <authorList>
            <person name="Stuckert A."/>
        </authorList>
    </citation>
    <scope>NUCLEOTIDE SEQUENCE</scope>
</reference>
<feature type="domain" description="Helix-turn-helix" evidence="3">
    <location>
        <begin position="370"/>
        <end position="427"/>
    </location>
</feature>
<comment type="caution">
    <text evidence="4">The sequence shown here is derived from an EMBL/GenBank/DDBJ whole genome shotgun (WGS) entry which is preliminary data.</text>
</comment>
<sequence length="997" mass="113104">DYTNIDIFLRVVEDDLKKIGRLNGDTSPNLNSEEWEALEKLEKNDQIIVKSSDKGGNLVILDHQRYVGMCRSILDDRETYGVLENDPTDRFIGSLMTILDIGLRDKLISYNEYKFLVPRTPTIPTFYALPKVHKGLSPLKGRPIVSGVGSLSQNVGIYIDNILRLFVTSLPSYVRDTSDLLQKVDGVVVEQGTILGSIDVEALYSSIPHSMGLKALEYYLRTRAVFFEKHSKFVVELMEFVLTHNYFLFNGKYFHQLRGTAMGCSCAPSYANLLLGWWEETVVFSGVEEWWTDKISAWYRYIDDVLVMWNGTANEFNSFVQGLNDNCFGLKFTSENDEHELAFLDVKITINASGTLDTRLFRKPTSSNALLRWESHHPVPLKRGIPRGQYLRVRRNCSDPAIFRTQAYDLRERFRERGYPDEVLDPAFRNAMSRERHTLLQTHRELEAENTPRIIGTYDNQTNRVFSVLKKHWGILQLDETLADIIPNRPQITFRRGRSLKDRLVHSHYKRPKQEGTWLDRRINAANTGACYFYCCLACWKLWDAEEAPPHRESAGEMCCCLSLLFTPLSTPAIVTLIAIGLTAFYYVLTKPRPVHPPIDLSRQSIGTQGGARRCALLKDDSLMSYYYEDAKTLYEVFKRGIRVSGNGDCLGYRKPNQPYQWITYQQVADRAENLGSGLIQKGCKASPDQFIGVFSQNRPEVVIAELACFSYSMVVVPLYDTLGAEAIVFIVNRADLSLIVCDKHDKAAILLHNAEKGLMPSLKIIILMEECGNDLKEQAAKCGVELLLMSDVEYLGKENFKKPAPPSPEDLCLICFTSGTTGDPKGAMLTHKNVVADASSFVKATESTFVPMTSDIAISYLPMAHVFERWFRYTVISDILEVSNIISDGLETVVFCSGAKVGFFQGDIRLLTDDMKTLRPTVFPSVPRLLNRIYDKIQSGAQTPTKKFLLDLAITCKSAEVKKGIIRNDSIWDKLIFKRVQVSENKQELRIIRKVI</sequence>
<feature type="domain" description="AMP-dependent synthetase/ligase" evidence="2">
    <location>
        <begin position="659"/>
        <end position="937"/>
    </location>
</feature>
<dbReference type="Pfam" id="PF26215">
    <property type="entry name" value="HTH_animal"/>
    <property type="match status" value="1"/>
</dbReference>
<dbReference type="InterPro" id="IPR000873">
    <property type="entry name" value="AMP-dep_synth/lig_dom"/>
</dbReference>
<accession>A0ABN9L3U4</accession>
<dbReference type="EMBL" id="CAUEEQ010005846">
    <property type="protein sequence ID" value="CAJ0929381.1"/>
    <property type="molecule type" value="Genomic_DNA"/>
</dbReference>
<evidence type="ECO:0000313" key="5">
    <source>
        <dbReference type="Proteomes" id="UP001176940"/>
    </source>
</evidence>
<evidence type="ECO:0000259" key="3">
    <source>
        <dbReference type="Pfam" id="PF26215"/>
    </source>
</evidence>
<proteinExistence type="predicted"/>
<dbReference type="InterPro" id="IPR058912">
    <property type="entry name" value="HTH_animal"/>
</dbReference>